<protein>
    <submittedName>
        <fullName evidence="2">Uncharacterized protein</fullName>
    </submittedName>
</protein>
<feature type="region of interest" description="Disordered" evidence="1">
    <location>
        <begin position="104"/>
        <end position="129"/>
    </location>
</feature>
<dbReference type="EMBL" id="KZ678136">
    <property type="protein sequence ID" value="PSN65816.1"/>
    <property type="molecule type" value="Genomic_DNA"/>
</dbReference>
<evidence type="ECO:0000256" key="1">
    <source>
        <dbReference type="SAM" id="MobiDB-lite"/>
    </source>
</evidence>
<reference evidence="2 3" key="1">
    <citation type="journal article" date="2018" name="Front. Microbiol.">
        <title>Genome-Wide Analysis of Corynespora cassiicola Leaf Fall Disease Putative Effectors.</title>
        <authorList>
            <person name="Lopez D."/>
            <person name="Ribeiro S."/>
            <person name="Label P."/>
            <person name="Fumanal B."/>
            <person name="Venisse J.S."/>
            <person name="Kohler A."/>
            <person name="de Oliveira R.R."/>
            <person name="Labutti K."/>
            <person name="Lipzen A."/>
            <person name="Lail K."/>
            <person name="Bauer D."/>
            <person name="Ohm R.A."/>
            <person name="Barry K.W."/>
            <person name="Spatafora J."/>
            <person name="Grigoriev I.V."/>
            <person name="Martin F.M."/>
            <person name="Pujade-Renaud V."/>
        </authorList>
    </citation>
    <scope>NUCLEOTIDE SEQUENCE [LARGE SCALE GENOMIC DNA]</scope>
    <source>
        <strain evidence="2 3">Philippines</strain>
    </source>
</reference>
<evidence type="ECO:0000313" key="2">
    <source>
        <dbReference type="EMBL" id="PSN65816.1"/>
    </source>
</evidence>
<proteinExistence type="predicted"/>
<dbReference type="Proteomes" id="UP000240883">
    <property type="component" value="Unassembled WGS sequence"/>
</dbReference>
<keyword evidence="3" id="KW-1185">Reference proteome</keyword>
<organism evidence="2 3">
    <name type="scientific">Corynespora cassiicola Philippines</name>
    <dbReference type="NCBI Taxonomy" id="1448308"/>
    <lineage>
        <taxon>Eukaryota</taxon>
        <taxon>Fungi</taxon>
        <taxon>Dikarya</taxon>
        <taxon>Ascomycota</taxon>
        <taxon>Pezizomycotina</taxon>
        <taxon>Dothideomycetes</taxon>
        <taxon>Pleosporomycetidae</taxon>
        <taxon>Pleosporales</taxon>
        <taxon>Corynesporascaceae</taxon>
        <taxon>Corynespora</taxon>
    </lineage>
</organism>
<evidence type="ECO:0000313" key="3">
    <source>
        <dbReference type="Proteomes" id="UP000240883"/>
    </source>
</evidence>
<dbReference type="AlphaFoldDB" id="A0A2T2NKM8"/>
<name>A0A2T2NKM8_CORCC</name>
<gene>
    <name evidence="2" type="ORF">BS50DRAFT_398156</name>
</gene>
<sequence>MSDSTSPLADEASICAEKWVALLHSSVSRSMRCECVQCKAQHDTSRNGQKNHSPFFFFCKIQKWTCSLMCFIRVLSCTHVCLFALLHGSLTRLSLPTIPDGSLEARQTSAKNRTESNPSAALCSSGYNSSSSTVQSIIRGLHPIRDANAMQKCM</sequence>
<feature type="compositionally biased region" description="Polar residues" evidence="1">
    <location>
        <begin position="105"/>
        <end position="119"/>
    </location>
</feature>
<accession>A0A2T2NKM8</accession>